<proteinExistence type="predicted"/>
<name>A0ABR9ICN3_9PSEU</name>
<comment type="caution">
    <text evidence="2">The sequence shown here is derived from an EMBL/GenBank/DDBJ whole genome shotgun (WGS) entry which is preliminary data.</text>
</comment>
<protein>
    <recommendedName>
        <fullName evidence="4">DUF5709 domain-containing protein</fullName>
    </recommendedName>
</protein>
<dbReference type="EMBL" id="JADBEG010000001">
    <property type="protein sequence ID" value="MBE1500936.1"/>
    <property type="molecule type" value="Genomic_DNA"/>
</dbReference>
<evidence type="ECO:0000256" key="1">
    <source>
        <dbReference type="SAM" id="MobiDB-lite"/>
    </source>
</evidence>
<organism evidence="2 3">
    <name type="scientific">Amycolatopsis lexingtonensis</name>
    <dbReference type="NCBI Taxonomy" id="218822"/>
    <lineage>
        <taxon>Bacteria</taxon>
        <taxon>Bacillati</taxon>
        <taxon>Actinomycetota</taxon>
        <taxon>Actinomycetes</taxon>
        <taxon>Pseudonocardiales</taxon>
        <taxon>Pseudonocardiaceae</taxon>
        <taxon>Amycolatopsis</taxon>
    </lineage>
</organism>
<feature type="region of interest" description="Disordered" evidence="1">
    <location>
        <begin position="1"/>
        <end position="65"/>
    </location>
</feature>
<evidence type="ECO:0008006" key="4">
    <source>
        <dbReference type="Google" id="ProtNLM"/>
    </source>
</evidence>
<keyword evidence="3" id="KW-1185">Reference proteome</keyword>
<feature type="compositionally biased region" description="Basic and acidic residues" evidence="1">
    <location>
        <begin position="16"/>
        <end position="26"/>
    </location>
</feature>
<dbReference type="RefSeq" id="WP_086861761.1">
    <property type="nucleotide sequence ID" value="NZ_JADBEG010000001.1"/>
</dbReference>
<feature type="compositionally biased region" description="Acidic residues" evidence="1">
    <location>
        <begin position="1"/>
        <end position="15"/>
    </location>
</feature>
<reference evidence="2 3" key="1">
    <citation type="submission" date="2020-10" db="EMBL/GenBank/DDBJ databases">
        <title>Sequencing the genomes of 1000 actinobacteria strains.</title>
        <authorList>
            <person name="Klenk H.-P."/>
        </authorList>
    </citation>
    <scope>NUCLEOTIDE SEQUENCE [LARGE SCALE GENOMIC DNA]</scope>
    <source>
        <strain evidence="2 3">DSM 44653</strain>
    </source>
</reference>
<accession>A0ABR9ICN3</accession>
<dbReference type="Proteomes" id="UP000631670">
    <property type="component" value="Unassembled WGS sequence"/>
</dbReference>
<evidence type="ECO:0000313" key="3">
    <source>
        <dbReference type="Proteomes" id="UP000631670"/>
    </source>
</evidence>
<evidence type="ECO:0000313" key="2">
    <source>
        <dbReference type="EMBL" id="MBE1500936.1"/>
    </source>
</evidence>
<sequence length="65" mass="7295">MSEDPGDSNDIETEWEAQHLDQDHAHLSASADDEGHIDWDRATTQYHGDDKPETSSIFDLPDDKG</sequence>
<gene>
    <name evidence="2" type="ORF">H4696_008036</name>
</gene>
<feature type="compositionally biased region" description="Basic and acidic residues" evidence="1">
    <location>
        <begin position="33"/>
        <end position="53"/>
    </location>
</feature>